<proteinExistence type="predicted"/>
<name>A0AAV7S2C4_PLEWA</name>
<sequence>MAAGSVAEERKTADREKTEGEDEGESRAVSSGYSSRMEETAPSAGYCQEKPVVPFRDEGDNLRKGWFMH</sequence>
<reference evidence="2" key="1">
    <citation type="journal article" date="2022" name="bioRxiv">
        <title>Sequencing and chromosome-scale assembly of the giantPleurodeles waltlgenome.</title>
        <authorList>
            <person name="Brown T."/>
            <person name="Elewa A."/>
            <person name="Iarovenko S."/>
            <person name="Subramanian E."/>
            <person name="Araus A.J."/>
            <person name="Petzold A."/>
            <person name="Susuki M."/>
            <person name="Suzuki K.-i.T."/>
            <person name="Hayashi T."/>
            <person name="Toyoda A."/>
            <person name="Oliveira C."/>
            <person name="Osipova E."/>
            <person name="Leigh N.D."/>
            <person name="Simon A."/>
            <person name="Yun M.H."/>
        </authorList>
    </citation>
    <scope>NUCLEOTIDE SEQUENCE</scope>
    <source>
        <strain evidence="2">20211129_DDA</strain>
        <tissue evidence="2">Liver</tissue>
    </source>
</reference>
<feature type="region of interest" description="Disordered" evidence="1">
    <location>
        <begin position="1"/>
        <end position="69"/>
    </location>
</feature>
<dbReference type="Proteomes" id="UP001066276">
    <property type="component" value="Chromosome 5"/>
</dbReference>
<organism evidence="2 3">
    <name type="scientific">Pleurodeles waltl</name>
    <name type="common">Iberian ribbed newt</name>
    <dbReference type="NCBI Taxonomy" id="8319"/>
    <lineage>
        <taxon>Eukaryota</taxon>
        <taxon>Metazoa</taxon>
        <taxon>Chordata</taxon>
        <taxon>Craniata</taxon>
        <taxon>Vertebrata</taxon>
        <taxon>Euteleostomi</taxon>
        <taxon>Amphibia</taxon>
        <taxon>Batrachia</taxon>
        <taxon>Caudata</taxon>
        <taxon>Salamandroidea</taxon>
        <taxon>Salamandridae</taxon>
        <taxon>Pleurodelinae</taxon>
        <taxon>Pleurodeles</taxon>
    </lineage>
</organism>
<dbReference type="AlphaFoldDB" id="A0AAV7S2C4"/>
<protein>
    <submittedName>
        <fullName evidence="2">Uncharacterized protein</fullName>
    </submittedName>
</protein>
<dbReference type="EMBL" id="JANPWB010000009">
    <property type="protein sequence ID" value="KAJ1157408.1"/>
    <property type="molecule type" value="Genomic_DNA"/>
</dbReference>
<evidence type="ECO:0000313" key="2">
    <source>
        <dbReference type="EMBL" id="KAJ1157408.1"/>
    </source>
</evidence>
<evidence type="ECO:0000256" key="1">
    <source>
        <dbReference type="SAM" id="MobiDB-lite"/>
    </source>
</evidence>
<feature type="compositionally biased region" description="Basic and acidic residues" evidence="1">
    <location>
        <begin position="7"/>
        <end position="18"/>
    </location>
</feature>
<evidence type="ECO:0000313" key="3">
    <source>
        <dbReference type="Proteomes" id="UP001066276"/>
    </source>
</evidence>
<comment type="caution">
    <text evidence="2">The sequence shown here is derived from an EMBL/GenBank/DDBJ whole genome shotgun (WGS) entry which is preliminary data.</text>
</comment>
<keyword evidence="3" id="KW-1185">Reference proteome</keyword>
<gene>
    <name evidence="2" type="ORF">NDU88_010121</name>
</gene>
<accession>A0AAV7S2C4</accession>